<dbReference type="RefSeq" id="WP_007977400.1">
    <property type="nucleotide sequence ID" value="NZ_AEMG01000004.1"/>
</dbReference>
<dbReference type="OrthoDB" id="301210at2157"/>
<dbReference type="PATRIC" id="fig|797209.4.peg.854"/>
<dbReference type="PROSITE" id="PS51257">
    <property type="entry name" value="PROKAR_LIPOPROTEIN"/>
    <property type="match status" value="1"/>
</dbReference>
<dbReference type="EMBL" id="FRAN01000002">
    <property type="protein sequence ID" value="SHK43319.1"/>
    <property type="molecule type" value="Genomic_DNA"/>
</dbReference>
<dbReference type="AlphaFoldDB" id="E7QPZ5"/>
<name>E7QPZ5_HALPU</name>
<reference evidence="3" key="2">
    <citation type="submission" date="2016-11" db="EMBL/GenBank/DDBJ databases">
        <authorList>
            <person name="Jaros S."/>
            <person name="Januszkiewicz K."/>
            <person name="Wedrychowicz H."/>
        </authorList>
    </citation>
    <scope>NUCLEOTIDE SEQUENCE [LARGE SCALE GENOMIC DNA]</scope>
    <source>
        <strain evidence="3">DX253</strain>
    </source>
</reference>
<evidence type="ECO:0000313" key="3">
    <source>
        <dbReference type="EMBL" id="SHK43319.1"/>
    </source>
</evidence>
<accession>E7QPZ5</accession>
<dbReference type="InterPro" id="IPR058929">
    <property type="entry name" value="Ig_halo"/>
</dbReference>
<dbReference type="Proteomes" id="UP000003751">
    <property type="component" value="Unassembled WGS sequence"/>
</dbReference>
<evidence type="ECO:0000313" key="4">
    <source>
        <dbReference type="Proteomes" id="UP000003751"/>
    </source>
</evidence>
<dbReference type="EMBL" id="AEMG01000004">
    <property type="protein sequence ID" value="EFW93059.1"/>
    <property type="molecule type" value="Genomic_DNA"/>
</dbReference>
<reference evidence="5" key="3">
    <citation type="submission" date="2016-11" db="EMBL/GenBank/DDBJ databases">
        <authorList>
            <person name="Varghese N."/>
            <person name="Submissions S."/>
        </authorList>
    </citation>
    <scope>NUCLEOTIDE SEQUENCE [LARGE SCALE GENOMIC DNA]</scope>
    <source>
        <strain evidence="5">DX253</strain>
    </source>
</reference>
<gene>
    <name evidence="3" type="ORF">SAMN05444342_1247</name>
    <name evidence="2" type="ORF">ZOD2009_04327</name>
</gene>
<evidence type="ECO:0000313" key="2">
    <source>
        <dbReference type="EMBL" id="EFW93059.1"/>
    </source>
</evidence>
<feature type="domain" description="Ig-like" evidence="1">
    <location>
        <begin position="47"/>
        <end position="125"/>
    </location>
</feature>
<keyword evidence="5" id="KW-1185">Reference proteome</keyword>
<sequence length="129" mass="14429">MNRRRFTALLGLAGSFAGCVSRLPVDNGADAAKPVSLRVRNFFDERRVVTVTIDGNRTGDHYKSDFYLFPGWIANRRNILEADTYEVNVQLDNGMWRTVDWQMEGCDTNVILIDVGPDGIGVTATCQKD</sequence>
<evidence type="ECO:0000259" key="1">
    <source>
        <dbReference type="Pfam" id="PF25942"/>
    </source>
</evidence>
<organism evidence="2 4">
    <name type="scientific">Haladaptatus paucihalophilus DX253</name>
    <dbReference type="NCBI Taxonomy" id="797209"/>
    <lineage>
        <taxon>Archaea</taxon>
        <taxon>Methanobacteriati</taxon>
        <taxon>Methanobacteriota</taxon>
        <taxon>Stenosarchaea group</taxon>
        <taxon>Halobacteria</taxon>
        <taxon>Halobacteriales</taxon>
        <taxon>Haladaptataceae</taxon>
        <taxon>Haladaptatus</taxon>
    </lineage>
</organism>
<dbReference type="Proteomes" id="UP000184203">
    <property type="component" value="Unassembled WGS sequence"/>
</dbReference>
<proteinExistence type="predicted"/>
<protein>
    <recommendedName>
        <fullName evidence="1">Ig-like domain-containing protein</fullName>
    </recommendedName>
</protein>
<evidence type="ECO:0000313" key="5">
    <source>
        <dbReference type="Proteomes" id="UP000184203"/>
    </source>
</evidence>
<reference evidence="2 4" key="1">
    <citation type="journal article" date="2014" name="ISME J.">
        <title>Trehalose/2-sulfotrehalose biosynthesis and glycine-betaine uptake are widely spread mechanisms for osmoadaptation in the Halobacteriales.</title>
        <authorList>
            <person name="Youssef N.H."/>
            <person name="Savage-Ashlock K.N."/>
            <person name="McCully A.L."/>
            <person name="Luedtke B."/>
            <person name="Shaw E.I."/>
            <person name="Hoff W.D."/>
            <person name="Elshahed M.S."/>
        </authorList>
    </citation>
    <scope>NUCLEOTIDE SEQUENCE [LARGE SCALE GENOMIC DNA]</scope>
    <source>
        <strain evidence="2 4">DX253</strain>
    </source>
</reference>
<dbReference type="Pfam" id="PF25942">
    <property type="entry name" value="Ig_halo"/>
    <property type="match status" value="1"/>
</dbReference>